<name>A0A2I0KBK4_PUNGR</name>
<comment type="caution">
    <text evidence="1">The sequence shown here is derived from an EMBL/GenBank/DDBJ whole genome shotgun (WGS) entry which is preliminary data.</text>
</comment>
<accession>A0A2I0KBK4</accession>
<dbReference type="Proteomes" id="UP000233551">
    <property type="component" value="Unassembled WGS sequence"/>
</dbReference>
<protein>
    <submittedName>
        <fullName evidence="1">Uncharacterized protein</fullName>
    </submittedName>
</protein>
<gene>
    <name evidence="1" type="ORF">CRG98_013695</name>
</gene>
<evidence type="ECO:0000313" key="1">
    <source>
        <dbReference type="EMBL" id="PKI65907.1"/>
    </source>
</evidence>
<organism evidence="1 2">
    <name type="scientific">Punica granatum</name>
    <name type="common">Pomegranate</name>
    <dbReference type="NCBI Taxonomy" id="22663"/>
    <lineage>
        <taxon>Eukaryota</taxon>
        <taxon>Viridiplantae</taxon>
        <taxon>Streptophyta</taxon>
        <taxon>Embryophyta</taxon>
        <taxon>Tracheophyta</taxon>
        <taxon>Spermatophyta</taxon>
        <taxon>Magnoliopsida</taxon>
        <taxon>eudicotyledons</taxon>
        <taxon>Gunneridae</taxon>
        <taxon>Pentapetalae</taxon>
        <taxon>rosids</taxon>
        <taxon>malvids</taxon>
        <taxon>Myrtales</taxon>
        <taxon>Lythraceae</taxon>
        <taxon>Punica</taxon>
    </lineage>
</organism>
<sequence length="98" mass="10858">MKKRVYGRLPVVFWCKWCTVGRLSARNHLVTGESECWFGKLGASNAETDLGNGLGRAIMLSQNICYPHFVAGRRGPCVLVDSVEARAGGQARRPLPRR</sequence>
<keyword evidence="2" id="KW-1185">Reference proteome</keyword>
<reference evidence="1 2" key="1">
    <citation type="submission" date="2017-11" db="EMBL/GenBank/DDBJ databases">
        <title>De-novo sequencing of pomegranate (Punica granatum L.) genome.</title>
        <authorList>
            <person name="Akparov Z."/>
            <person name="Amiraslanov A."/>
            <person name="Hajiyeva S."/>
            <person name="Abbasov M."/>
            <person name="Kaur K."/>
            <person name="Hamwieh A."/>
            <person name="Solovyev V."/>
            <person name="Salamov A."/>
            <person name="Braich B."/>
            <person name="Kosarev P."/>
            <person name="Mahmoud A."/>
            <person name="Hajiyev E."/>
            <person name="Babayeva S."/>
            <person name="Izzatullayeva V."/>
            <person name="Mammadov A."/>
            <person name="Mammadov A."/>
            <person name="Sharifova S."/>
            <person name="Ojaghi J."/>
            <person name="Eynullazada K."/>
            <person name="Bayramov B."/>
            <person name="Abdulazimova A."/>
            <person name="Shahmuradov I."/>
        </authorList>
    </citation>
    <scope>NUCLEOTIDE SEQUENCE [LARGE SCALE GENOMIC DNA]</scope>
    <source>
        <strain evidence="2">cv. AG2017</strain>
        <tissue evidence="1">Leaf</tissue>
    </source>
</reference>
<proteinExistence type="predicted"/>
<dbReference type="EMBL" id="PGOL01000705">
    <property type="protein sequence ID" value="PKI65907.1"/>
    <property type="molecule type" value="Genomic_DNA"/>
</dbReference>
<dbReference type="AlphaFoldDB" id="A0A2I0KBK4"/>
<evidence type="ECO:0000313" key="2">
    <source>
        <dbReference type="Proteomes" id="UP000233551"/>
    </source>
</evidence>